<dbReference type="Pfam" id="PF00391">
    <property type="entry name" value="PEP-utilizers"/>
    <property type="match status" value="1"/>
</dbReference>
<dbReference type="PATRIC" id="fig|1167006.5.peg.2870"/>
<dbReference type="GO" id="GO:0005524">
    <property type="term" value="F:ATP binding"/>
    <property type="evidence" value="ECO:0007669"/>
    <property type="project" value="UniProtKB-KW"/>
</dbReference>
<keyword evidence="17" id="KW-0670">Pyruvate</keyword>
<evidence type="ECO:0000256" key="12">
    <source>
        <dbReference type="ARBA" id="ARBA00022842"/>
    </source>
</evidence>
<keyword evidence="12" id="KW-0460">Magnesium</keyword>
<protein>
    <recommendedName>
        <fullName evidence="6">Phosphoenolpyruvate synthase</fullName>
        <ecNumber evidence="5">2.7.9.2</ecNumber>
    </recommendedName>
    <alternativeName>
        <fullName evidence="13">Pyruvate, water dikinase</fullName>
    </alternativeName>
</protein>
<dbReference type="InterPro" id="IPR008279">
    <property type="entry name" value="PEP-util_enz_mobile_dom"/>
</dbReference>
<dbReference type="UniPathway" id="UPA00138"/>
<keyword evidence="9" id="KW-0547">Nucleotide-binding</keyword>
<evidence type="ECO:0000256" key="3">
    <source>
        <dbReference type="ARBA" id="ARBA00004742"/>
    </source>
</evidence>
<keyword evidence="11" id="KW-0067">ATP-binding</keyword>
<evidence type="ECO:0000256" key="13">
    <source>
        <dbReference type="ARBA" id="ARBA00033470"/>
    </source>
</evidence>
<evidence type="ECO:0000256" key="4">
    <source>
        <dbReference type="ARBA" id="ARBA00007837"/>
    </source>
</evidence>
<dbReference type="SUPFAM" id="SSF56059">
    <property type="entry name" value="Glutathione synthetase ATP-binding domain-like"/>
    <property type="match status" value="1"/>
</dbReference>
<dbReference type="Gene3D" id="3.50.30.10">
    <property type="entry name" value="Phosphohistidine domain"/>
    <property type="match status" value="1"/>
</dbReference>
<feature type="domain" description="Pyruvate phosphate dikinase AMP/ATP-binding" evidence="16">
    <location>
        <begin position="347"/>
        <end position="409"/>
    </location>
</feature>
<accession>M1PS47</accession>
<dbReference type="Pfam" id="PF01326">
    <property type="entry name" value="PPDK_N"/>
    <property type="match status" value="2"/>
</dbReference>
<keyword evidence="8" id="KW-0479">Metal-binding</keyword>
<keyword evidence="7" id="KW-0808">Transferase</keyword>
<evidence type="ECO:0000256" key="5">
    <source>
        <dbReference type="ARBA" id="ARBA00011996"/>
    </source>
</evidence>
<dbReference type="AlphaFoldDB" id="M1PS47"/>
<keyword evidence="10 17" id="KW-0418">Kinase</keyword>
<comment type="similarity">
    <text evidence="4">Belongs to the PEP-utilizing enzyme family.</text>
</comment>
<sequence>MLTNLFKYWTYRVFAPGAVLRTTYEAFQNLLAFDSQCHEIMADLESLYYQGKKEDFCKISLKYESLAENVEGMVINLQRMAPGSYIDLPAYFNKFNFYCRFFFAPPELHFGKPFILPLHDEALTTQLAGAKSSTLAELHQQLNLVIPSGYVLTTNCFSYLLEYNDLRPAINALLAKTDITSTRLLSEISVAIIDLIKGAEIPPEIIEALKYAGKRLQTEKGSHMRFAVRSSALSEDGQCSFAGQYSSYLNVETDKLLDAYLDVLCSKYSPEALAYRINCGLSDEETPMAVMILTMVDAVTAGVVYTINPSGTQEDKLYIHATSGLGDAVVSGTVIPEVFTVDKNSTLPVAAQSSKQKLLTTTQIEDLGKMALRIERHFDRPQDIEWALQGDGTFVFLQTRELHLYKSENNIPSELSINKESLLFHGGVMASSGFASARAWVPDAENPLDTIEPGHILVLHETLPSYVRVLHRVDGVIAELGSAAGHFATVCREFGVPLLLGVGKDISRIQHGEVITLVADTRTVYSGAHSPKVKPSPVYKRDKDLPFFSKLRTVLDFITPLKLLDPQSKDFAPESCRSLHDIIRFSHEMAVQSMFSIGDRCSTIKGGKKKLQTQLPFEVFIVDVDEGLDKHASALQIITVDLIRSSPFQALWRGFNHSDISWGEQTYYDWKGYDRMAMSDAFAFQSNSDSASYAVLGKDYLNMNIRFGYHFTVIDALCEPDSTTSYCTLRFAGGGGEFEGRELRILFLDKVLSRLGFDVTIKGDLLDARISGISADSLMERIESLGKLLGVTKQMDMRLKDTEMVEQQIDKFFRVL</sequence>
<evidence type="ECO:0000259" key="16">
    <source>
        <dbReference type="Pfam" id="PF01326"/>
    </source>
</evidence>
<organism evidence="17 18">
    <name type="scientific">Desulfocapsa sulfexigens (strain DSM 10523 / SB164P1)</name>
    <dbReference type="NCBI Taxonomy" id="1167006"/>
    <lineage>
        <taxon>Bacteria</taxon>
        <taxon>Pseudomonadati</taxon>
        <taxon>Thermodesulfobacteriota</taxon>
        <taxon>Desulfobulbia</taxon>
        <taxon>Desulfobulbales</taxon>
        <taxon>Desulfocapsaceae</taxon>
        <taxon>Desulfocapsa</taxon>
    </lineage>
</organism>
<evidence type="ECO:0000256" key="10">
    <source>
        <dbReference type="ARBA" id="ARBA00022777"/>
    </source>
</evidence>
<dbReference type="PANTHER" id="PTHR43030">
    <property type="entry name" value="PHOSPHOENOLPYRUVATE SYNTHASE"/>
    <property type="match status" value="1"/>
</dbReference>
<evidence type="ECO:0000256" key="9">
    <source>
        <dbReference type="ARBA" id="ARBA00022741"/>
    </source>
</evidence>
<feature type="domain" description="PEP-utilising enzyme mobile" evidence="15">
    <location>
        <begin position="451"/>
        <end position="520"/>
    </location>
</feature>
<dbReference type="OrthoDB" id="9760711at2"/>
<gene>
    <name evidence="17" type="ordered locus">UWK_02650</name>
</gene>
<dbReference type="GO" id="GO:0046872">
    <property type="term" value="F:metal ion binding"/>
    <property type="evidence" value="ECO:0007669"/>
    <property type="project" value="UniProtKB-KW"/>
</dbReference>
<dbReference type="InterPro" id="IPR006319">
    <property type="entry name" value="PEP_synth"/>
</dbReference>
<evidence type="ECO:0000256" key="2">
    <source>
        <dbReference type="ARBA" id="ARBA00002988"/>
    </source>
</evidence>
<keyword evidence="18" id="KW-1185">Reference proteome</keyword>
<evidence type="ECO:0000256" key="14">
    <source>
        <dbReference type="ARBA" id="ARBA00047700"/>
    </source>
</evidence>
<dbReference type="EC" id="2.7.9.2" evidence="5"/>
<dbReference type="InterPro" id="IPR036637">
    <property type="entry name" value="Phosphohistidine_dom_sf"/>
</dbReference>
<evidence type="ECO:0000313" key="18">
    <source>
        <dbReference type="Proteomes" id="UP000011721"/>
    </source>
</evidence>
<dbReference type="KEGG" id="dsf:UWK_02650"/>
<proteinExistence type="inferred from homology"/>
<evidence type="ECO:0000313" key="17">
    <source>
        <dbReference type="EMBL" id="AGF79186.1"/>
    </source>
</evidence>
<evidence type="ECO:0000256" key="11">
    <source>
        <dbReference type="ARBA" id="ARBA00022840"/>
    </source>
</evidence>
<dbReference type="InterPro" id="IPR002192">
    <property type="entry name" value="PPDK_AMP/ATP-bd"/>
</dbReference>
<dbReference type="eggNOG" id="COG3480">
    <property type="taxonomic scope" value="Bacteria"/>
</dbReference>
<comment type="cofactor">
    <cofactor evidence="1">
        <name>Mg(2+)</name>
        <dbReference type="ChEBI" id="CHEBI:18420"/>
    </cofactor>
</comment>
<dbReference type="GO" id="GO:0008986">
    <property type="term" value="F:pyruvate, water dikinase activity"/>
    <property type="evidence" value="ECO:0007669"/>
    <property type="project" value="UniProtKB-EC"/>
</dbReference>
<evidence type="ECO:0000256" key="6">
    <source>
        <dbReference type="ARBA" id="ARBA00021623"/>
    </source>
</evidence>
<dbReference type="HOGENOM" id="CLU_011040_0_0_7"/>
<feature type="domain" description="Pyruvate phosphate dikinase AMP/ATP-binding" evidence="16">
    <location>
        <begin position="126"/>
        <end position="346"/>
    </location>
</feature>
<evidence type="ECO:0000256" key="7">
    <source>
        <dbReference type="ARBA" id="ARBA00022679"/>
    </source>
</evidence>
<dbReference type="Proteomes" id="UP000011721">
    <property type="component" value="Chromosome"/>
</dbReference>
<comment type="pathway">
    <text evidence="3">Carbohydrate biosynthesis; gluconeogenesis.</text>
</comment>
<dbReference type="eggNOG" id="COG0574">
    <property type="taxonomic scope" value="Bacteria"/>
</dbReference>
<dbReference type="Gene3D" id="3.30.1490.20">
    <property type="entry name" value="ATP-grasp fold, A domain"/>
    <property type="match status" value="1"/>
</dbReference>
<evidence type="ECO:0000256" key="1">
    <source>
        <dbReference type="ARBA" id="ARBA00001946"/>
    </source>
</evidence>
<evidence type="ECO:0000259" key="15">
    <source>
        <dbReference type="Pfam" id="PF00391"/>
    </source>
</evidence>
<dbReference type="eggNOG" id="COG3848">
    <property type="taxonomic scope" value="Bacteria"/>
</dbReference>
<comment type="function">
    <text evidence="2">Catalyzes the phosphorylation of pyruvate to phosphoenolpyruvate.</text>
</comment>
<dbReference type="Gene3D" id="3.30.470.20">
    <property type="entry name" value="ATP-grasp fold, B domain"/>
    <property type="match status" value="2"/>
</dbReference>
<name>M1PS47_DESSD</name>
<dbReference type="SUPFAM" id="SSF52009">
    <property type="entry name" value="Phosphohistidine domain"/>
    <property type="match status" value="1"/>
</dbReference>
<dbReference type="GO" id="GO:0006094">
    <property type="term" value="P:gluconeogenesis"/>
    <property type="evidence" value="ECO:0007669"/>
    <property type="project" value="UniProtKB-UniPathway"/>
</dbReference>
<dbReference type="PANTHER" id="PTHR43030:SF1">
    <property type="entry name" value="PHOSPHOENOLPYRUVATE SYNTHASE"/>
    <property type="match status" value="1"/>
</dbReference>
<reference evidence="18" key="1">
    <citation type="journal article" date="2013" name="Stand. Genomic Sci.">
        <title>Complete genome sequence of Desulfocapsa sulfexigens, a marine deltaproteobacterium specialized in disproportionating inorganic sulfur compounds.</title>
        <authorList>
            <person name="Finster K.W."/>
            <person name="Kjeldsen K.U."/>
            <person name="Kube M."/>
            <person name="Reinhardt R."/>
            <person name="Mussmann M."/>
            <person name="Amann R."/>
            <person name="Schreiber L."/>
        </authorList>
    </citation>
    <scope>NUCLEOTIDE SEQUENCE [LARGE SCALE GENOMIC DNA]</scope>
    <source>
        <strain evidence="18">DSM 10523 / SB164P1</strain>
    </source>
</reference>
<dbReference type="InterPro" id="IPR013815">
    <property type="entry name" value="ATP_grasp_subdomain_1"/>
</dbReference>
<dbReference type="STRING" id="1167006.UWK_02650"/>
<evidence type="ECO:0000256" key="8">
    <source>
        <dbReference type="ARBA" id="ARBA00022723"/>
    </source>
</evidence>
<dbReference type="EMBL" id="CP003985">
    <property type="protein sequence ID" value="AGF79186.1"/>
    <property type="molecule type" value="Genomic_DNA"/>
</dbReference>
<comment type="catalytic activity">
    <reaction evidence="14">
        <text>pyruvate + ATP + H2O = phosphoenolpyruvate + AMP + phosphate + 2 H(+)</text>
        <dbReference type="Rhea" id="RHEA:11364"/>
        <dbReference type="ChEBI" id="CHEBI:15361"/>
        <dbReference type="ChEBI" id="CHEBI:15377"/>
        <dbReference type="ChEBI" id="CHEBI:15378"/>
        <dbReference type="ChEBI" id="CHEBI:30616"/>
        <dbReference type="ChEBI" id="CHEBI:43474"/>
        <dbReference type="ChEBI" id="CHEBI:58702"/>
        <dbReference type="ChEBI" id="CHEBI:456215"/>
        <dbReference type="EC" id="2.7.9.2"/>
    </reaction>
</comment>